<evidence type="ECO:0000313" key="2">
    <source>
        <dbReference type="Proteomes" id="UP001230504"/>
    </source>
</evidence>
<reference evidence="1" key="1">
    <citation type="submission" date="2021-06" db="EMBL/GenBank/DDBJ databases">
        <title>Comparative genomics, transcriptomics and evolutionary studies reveal genomic signatures of adaptation to plant cell wall in hemibiotrophic fungi.</title>
        <authorList>
            <consortium name="DOE Joint Genome Institute"/>
            <person name="Baroncelli R."/>
            <person name="Diaz J.F."/>
            <person name="Benocci T."/>
            <person name="Peng M."/>
            <person name="Battaglia E."/>
            <person name="Haridas S."/>
            <person name="Andreopoulos W."/>
            <person name="Labutti K."/>
            <person name="Pangilinan J."/>
            <person name="Floch G.L."/>
            <person name="Makela M.R."/>
            <person name="Henrissat B."/>
            <person name="Grigoriev I.V."/>
            <person name="Crouch J.A."/>
            <person name="De Vries R.P."/>
            <person name="Sukno S.A."/>
            <person name="Thon M.R."/>
        </authorList>
    </citation>
    <scope>NUCLEOTIDE SEQUENCE</scope>
    <source>
        <strain evidence="1">CBS 125086</strain>
    </source>
</reference>
<keyword evidence="2" id="KW-1185">Reference proteome</keyword>
<comment type="caution">
    <text evidence="1">The sequence shown here is derived from an EMBL/GenBank/DDBJ whole genome shotgun (WGS) entry which is preliminary data.</text>
</comment>
<dbReference type="AlphaFoldDB" id="A0AAD8V2G4"/>
<dbReference type="EMBL" id="JAHLJV010000063">
    <property type="protein sequence ID" value="KAK1579714.1"/>
    <property type="molecule type" value="Genomic_DNA"/>
</dbReference>
<dbReference type="GeneID" id="85448279"/>
<dbReference type="Proteomes" id="UP001230504">
    <property type="component" value="Unassembled WGS sequence"/>
</dbReference>
<dbReference type="InterPro" id="IPR021054">
    <property type="entry name" value="Cell_wall_mannoprotein_1"/>
</dbReference>
<accession>A0AAD8V2G4</accession>
<sequence length="148" mass="16168">MDQNVMAIQTAILTISTASSNLDSVLRALTPDPKGVQQFDVAIMGVESALTQARTDIIPTQPVSIVDGLTLQNAADTMVKSLKIMFMSSILQRQTLDQLGVTPVLLKSYMTQTQLSDVLGQYTGRGCGQRYSCIQRCWCYSFHGGYVP</sequence>
<protein>
    <submittedName>
        <fullName evidence="1">Uncharacterized protein</fullName>
    </submittedName>
</protein>
<dbReference type="RefSeq" id="XP_060410822.1">
    <property type="nucleotide sequence ID" value="XM_060564039.1"/>
</dbReference>
<organism evidence="1 2">
    <name type="scientific">Colletotrichum navitas</name>
    <dbReference type="NCBI Taxonomy" id="681940"/>
    <lineage>
        <taxon>Eukaryota</taxon>
        <taxon>Fungi</taxon>
        <taxon>Dikarya</taxon>
        <taxon>Ascomycota</taxon>
        <taxon>Pezizomycotina</taxon>
        <taxon>Sordariomycetes</taxon>
        <taxon>Hypocreomycetidae</taxon>
        <taxon>Glomerellales</taxon>
        <taxon>Glomerellaceae</taxon>
        <taxon>Colletotrichum</taxon>
        <taxon>Colletotrichum graminicola species complex</taxon>
    </lineage>
</organism>
<proteinExistence type="predicted"/>
<gene>
    <name evidence="1" type="ORF">LY79DRAFT_672356</name>
</gene>
<evidence type="ECO:0000313" key="1">
    <source>
        <dbReference type="EMBL" id="KAK1579714.1"/>
    </source>
</evidence>
<dbReference type="Pfam" id="PF12296">
    <property type="entry name" value="HsbA"/>
    <property type="match status" value="1"/>
</dbReference>
<name>A0AAD8V2G4_9PEZI</name>